<keyword evidence="3 6" id="KW-0479">Metal-binding</keyword>
<dbReference type="PATRIC" id="fig|298794.3.peg.149"/>
<dbReference type="GO" id="GO:0008270">
    <property type="term" value="F:zinc ion binding"/>
    <property type="evidence" value="ECO:0007669"/>
    <property type="project" value="InterPro"/>
</dbReference>
<keyword evidence="5" id="KW-0560">Oxidoreductase</keyword>
<dbReference type="SUPFAM" id="SSF50129">
    <property type="entry name" value="GroES-like"/>
    <property type="match status" value="1"/>
</dbReference>
<reference evidence="8 9" key="1">
    <citation type="submission" date="2015-03" db="EMBL/GenBank/DDBJ databases">
        <title>Genome sequencing of Methylobacterium variabile DSM 16961.</title>
        <authorList>
            <person name="Chaudhry V."/>
            <person name="Patil P.B."/>
        </authorList>
    </citation>
    <scope>NUCLEOTIDE SEQUENCE [LARGE SCALE GENOMIC DNA]</scope>
    <source>
        <strain evidence="8 9">DSM 16961</strain>
    </source>
</reference>
<dbReference type="SUPFAM" id="SSF51735">
    <property type="entry name" value="NAD(P)-binding Rossmann-fold domains"/>
    <property type="match status" value="1"/>
</dbReference>
<organism evidence="8 9">
    <name type="scientific">Methylobacterium variabile</name>
    <dbReference type="NCBI Taxonomy" id="298794"/>
    <lineage>
        <taxon>Bacteria</taxon>
        <taxon>Pseudomonadati</taxon>
        <taxon>Pseudomonadota</taxon>
        <taxon>Alphaproteobacteria</taxon>
        <taxon>Hyphomicrobiales</taxon>
        <taxon>Methylobacteriaceae</taxon>
        <taxon>Methylobacterium</taxon>
    </lineage>
</organism>
<proteinExistence type="inferred from homology"/>
<dbReference type="RefSeq" id="WP_048445143.1">
    <property type="nucleotide sequence ID" value="NZ_LABY01000102.1"/>
</dbReference>
<dbReference type="PANTHER" id="PTHR43161:SF9">
    <property type="entry name" value="SORBITOL DEHYDROGENASE"/>
    <property type="match status" value="1"/>
</dbReference>
<dbReference type="Proteomes" id="UP000035955">
    <property type="component" value="Unassembled WGS sequence"/>
</dbReference>
<comment type="cofactor">
    <cofactor evidence="1 6">
        <name>Zn(2+)</name>
        <dbReference type="ChEBI" id="CHEBI:29105"/>
    </cofactor>
</comment>
<feature type="domain" description="Enoyl reductase (ER)" evidence="7">
    <location>
        <begin position="7"/>
        <end position="342"/>
    </location>
</feature>
<dbReference type="EMBL" id="LABY01000102">
    <property type="protein sequence ID" value="KMO36247.1"/>
    <property type="molecule type" value="Genomic_DNA"/>
</dbReference>
<dbReference type="InterPro" id="IPR011032">
    <property type="entry name" value="GroES-like_sf"/>
</dbReference>
<protein>
    <submittedName>
        <fullName evidence="8">Phosphoesterase</fullName>
    </submittedName>
</protein>
<dbReference type="AlphaFoldDB" id="A0A0J6SRN4"/>
<gene>
    <name evidence="8" type="ORF">VQ02_15755</name>
</gene>
<evidence type="ECO:0000256" key="3">
    <source>
        <dbReference type="ARBA" id="ARBA00022723"/>
    </source>
</evidence>
<dbReference type="PROSITE" id="PS00059">
    <property type="entry name" value="ADH_ZINC"/>
    <property type="match status" value="1"/>
</dbReference>
<dbReference type="InterPro" id="IPR013154">
    <property type="entry name" value="ADH-like_N"/>
</dbReference>
<evidence type="ECO:0000256" key="2">
    <source>
        <dbReference type="ARBA" id="ARBA00008072"/>
    </source>
</evidence>
<evidence type="ECO:0000313" key="8">
    <source>
        <dbReference type="EMBL" id="KMO36247.1"/>
    </source>
</evidence>
<dbReference type="InterPro" id="IPR013149">
    <property type="entry name" value="ADH-like_C"/>
</dbReference>
<evidence type="ECO:0000259" key="7">
    <source>
        <dbReference type="SMART" id="SM00829"/>
    </source>
</evidence>
<accession>A0A0J6SRN4</accession>
<comment type="caution">
    <text evidence="8">The sequence shown here is derived from an EMBL/GenBank/DDBJ whole genome shotgun (WGS) entry which is preliminary data.</text>
</comment>
<evidence type="ECO:0000256" key="1">
    <source>
        <dbReference type="ARBA" id="ARBA00001947"/>
    </source>
</evidence>
<dbReference type="InterPro" id="IPR020843">
    <property type="entry name" value="ER"/>
</dbReference>
<name>A0A0J6SRN4_9HYPH</name>
<evidence type="ECO:0000313" key="9">
    <source>
        <dbReference type="Proteomes" id="UP000035955"/>
    </source>
</evidence>
<dbReference type="Pfam" id="PF00107">
    <property type="entry name" value="ADH_zinc_N"/>
    <property type="match status" value="1"/>
</dbReference>
<evidence type="ECO:0000256" key="5">
    <source>
        <dbReference type="ARBA" id="ARBA00023002"/>
    </source>
</evidence>
<dbReference type="OrthoDB" id="9809185at2"/>
<dbReference type="SMART" id="SM00829">
    <property type="entry name" value="PKS_ER"/>
    <property type="match status" value="1"/>
</dbReference>
<keyword evidence="4 6" id="KW-0862">Zinc</keyword>
<evidence type="ECO:0000256" key="4">
    <source>
        <dbReference type="ARBA" id="ARBA00022833"/>
    </source>
</evidence>
<evidence type="ECO:0000256" key="6">
    <source>
        <dbReference type="RuleBase" id="RU361277"/>
    </source>
</evidence>
<dbReference type="CDD" id="cd08232">
    <property type="entry name" value="idonate-5-DH"/>
    <property type="match status" value="1"/>
</dbReference>
<dbReference type="Gene3D" id="3.90.180.10">
    <property type="entry name" value="Medium-chain alcohol dehydrogenases, catalytic domain"/>
    <property type="match status" value="1"/>
</dbReference>
<dbReference type="PANTHER" id="PTHR43161">
    <property type="entry name" value="SORBITOL DEHYDROGENASE"/>
    <property type="match status" value="1"/>
</dbReference>
<dbReference type="Gene3D" id="3.40.50.720">
    <property type="entry name" value="NAD(P)-binding Rossmann-like Domain"/>
    <property type="match status" value="1"/>
</dbReference>
<comment type="similarity">
    <text evidence="2 6">Belongs to the zinc-containing alcohol dehydrogenase family.</text>
</comment>
<dbReference type="Pfam" id="PF08240">
    <property type="entry name" value="ADH_N"/>
    <property type="match status" value="1"/>
</dbReference>
<sequence length="345" mass="36390">MKSIVIHPPHRLSVEDRAPETLGPGQVAVAVKAGGICGSDLHYYRHGGFGTVRVKEPMVLGHEVAGLVTAVAPGVEGIAVGDRVAVNPSRPCRACSYCLDGLPNHCESMRFYGSAMPFPHVQGAFREELVCDAVQCAKVAGDVSYEELALCEPLSVVLHGARRAGPLLGKRVLVTGSGPIGALAVAVSRHFGAREVTVTDVVPEPLAIARGLGADRAVDVAAQPEVLTAWAAGKGTFDVLFECSGNEHAIRTALAALRPRGVVVQLGLAGGEISFPLNLAVAKELELRGSFRFHEEFALAAELIGSRRLDLRPLLTRTYAAEEAVTAFEAAGDRRTAMKIHLAFG</sequence>
<dbReference type="GO" id="GO:0016616">
    <property type="term" value="F:oxidoreductase activity, acting on the CH-OH group of donors, NAD or NADP as acceptor"/>
    <property type="evidence" value="ECO:0007669"/>
    <property type="project" value="UniProtKB-ARBA"/>
</dbReference>
<dbReference type="InterPro" id="IPR002328">
    <property type="entry name" value="ADH_Zn_CS"/>
</dbReference>
<keyword evidence="9" id="KW-1185">Reference proteome</keyword>
<dbReference type="InterPro" id="IPR036291">
    <property type="entry name" value="NAD(P)-bd_dom_sf"/>
</dbReference>